<dbReference type="InterPro" id="IPR013767">
    <property type="entry name" value="PAS_fold"/>
</dbReference>
<dbReference type="EMBL" id="UOFS01000036">
    <property type="protein sequence ID" value="VAW98100.1"/>
    <property type="molecule type" value="Genomic_DNA"/>
</dbReference>
<name>A0A3B1A937_9ZZZZ</name>
<dbReference type="SMART" id="SM00448">
    <property type="entry name" value="REC"/>
    <property type="match status" value="1"/>
</dbReference>
<gene>
    <name evidence="3" type="ORF">MNBD_GAMMA22-1172</name>
</gene>
<dbReference type="PANTHER" id="PTHR44591:SF19">
    <property type="entry name" value="TWO-COMPONENT RESPONSE REGULATOR-RELATED"/>
    <property type="match status" value="1"/>
</dbReference>
<organism evidence="3">
    <name type="scientific">hydrothermal vent metagenome</name>
    <dbReference type="NCBI Taxonomy" id="652676"/>
    <lineage>
        <taxon>unclassified sequences</taxon>
        <taxon>metagenomes</taxon>
        <taxon>ecological metagenomes</taxon>
    </lineage>
</organism>
<dbReference type="CDD" id="cd17569">
    <property type="entry name" value="REC_HupR-like"/>
    <property type="match status" value="1"/>
</dbReference>
<accession>A0A3B1A937</accession>
<dbReference type="SUPFAM" id="SSF55785">
    <property type="entry name" value="PYP-like sensor domain (PAS domain)"/>
    <property type="match status" value="1"/>
</dbReference>
<proteinExistence type="predicted"/>
<dbReference type="Pfam" id="PF00072">
    <property type="entry name" value="Response_reg"/>
    <property type="match status" value="1"/>
</dbReference>
<dbReference type="InterPro" id="IPR001789">
    <property type="entry name" value="Sig_transdc_resp-reg_receiver"/>
</dbReference>
<keyword evidence="1" id="KW-0597">Phosphoprotein</keyword>
<evidence type="ECO:0000259" key="2">
    <source>
        <dbReference type="PROSITE" id="PS50110"/>
    </source>
</evidence>
<feature type="domain" description="Response regulatory" evidence="2">
    <location>
        <begin position="6"/>
        <end position="122"/>
    </location>
</feature>
<dbReference type="SUPFAM" id="SSF52172">
    <property type="entry name" value="CheY-like"/>
    <property type="match status" value="1"/>
</dbReference>
<sequence>MKAERTLLLVDDEDNIRRSLIRVLRRDGYTILQADSGAQGLQLLQENPNTGVILSDQRMPAMTGIEFLSQAREIRPDTVRMVLSGYTDLKTVTEAINQGEIYKFLTKPWEDELLRSNVIDAFEHYELRFENERLARELQQINIELEQRVEQKTREILLNVHALTISQEVLEHLPATVLGIDEDGLVVVANHQAEMLLLHQDSSLIGLQANDILPEVVCEQIKRNLNNDATESIDITLGDFRLHVHCGRMGQSSQAQGVIVVIMPF</sequence>
<dbReference type="Pfam" id="PF00989">
    <property type="entry name" value="PAS"/>
    <property type="match status" value="1"/>
</dbReference>
<dbReference type="Gene3D" id="3.40.50.2300">
    <property type="match status" value="1"/>
</dbReference>
<protein>
    <submittedName>
        <fullName evidence="3">Diguanylate cyclase/phosphodiesterase (GGDEF &amp; EAL domains) with PAS/PAC sensor(S)</fullName>
    </submittedName>
</protein>
<dbReference type="InterPro" id="IPR050595">
    <property type="entry name" value="Bact_response_regulator"/>
</dbReference>
<dbReference type="AlphaFoldDB" id="A0A3B1A937"/>
<evidence type="ECO:0000313" key="3">
    <source>
        <dbReference type="EMBL" id="VAW98100.1"/>
    </source>
</evidence>
<dbReference type="InterPro" id="IPR035965">
    <property type="entry name" value="PAS-like_dom_sf"/>
</dbReference>
<dbReference type="Gene3D" id="3.30.450.20">
    <property type="entry name" value="PAS domain"/>
    <property type="match status" value="1"/>
</dbReference>
<dbReference type="GO" id="GO:0000160">
    <property type="term" value="P:phosphorelay signal transduction system"/>
    <property type="evidence" value="ECO:0007669"/>
    <property type="project" value="InterPro"/>
</dbReference>
<reference evidence="3" key="1">
    <citation type="submission" date="2018-06" db="EMBL/GenBank/DDBJ databases">
        <authorList>
            <person name="Zhirakovskaya E."/>
        </authorList>
    </citation>
    <scope>NUCLEOTIDE SEQUENCE</scope>
</reference>
<dbReference type="PANTHER" id="PTHR44591">
    <property type="entry name" value="STRESS RESPONSE REGULATOR PROTEIN 1"/>
    <property type="match status" value="1"/>
</dbReference>
<dbReference type="InterPro" id="IPR011006">
    <property type="entry name" value="CheY-like_superfamily"/>
</dbReference>
<dbReference type="GO" id="GO:0006355">
    <property type="term" value="P:regulation of DNA-templated transcription"/>
    <property type="evidence" value="ECO:0007669"/>
    <property type="project" value="InterPro"/>
</dbReference>
<dbReference type="PROSITE" id="PS50110">
    <property type="entry name" value="RESPONSE_REGULATORY"/>
    <property type="match status" value="1"/>
</dbReference>
<evidence type="ECO:0000256" key="1">
    <source>
        <dbReference type="ARBA" id="ARBA00022553"/>
    </source>
</evidence>